<dbReference type="GO" id="GO:0019645">
    <property type="term" value="P:anaerobic electron transport chain"/>
    <property type="evidence" value="ECO:0007669"/>
    <property type="project" value="InterPro"/>
</dbReference>
<keyword evidence="2" id="KW-0479">Metal-binding</keyword>
<keyword evidence="1" id="KW-0004">4Fe-4S</keyword>
<keyword evidence="5" id="KW-0472">Membrane</keyword>
<evidence type="ECO:0000256" key="3">
    <source>
        <dbReference type="ARBA" id="ARBA00023004"/>
    </source>
</evidence>
<feature type="transmembrane region" description="Helical" evidence="5">
    <location>
        <begin position="447"/>
        <end position="467"/>
    </location>
</feature>
<dbReference type="InterPro" id="IPR007059">
    <property type="entry name" value="DmsC"/>
</dbReference>
<name>A0A372IUL4_9BACT</name>
<feature type="transmembrane region" description="Helical" evidence="5">
    <location>
        <begin position="405"/>
        <end position="427"/>
    </location>
</feature>
<keyword evidence="8" id="KW-1185">Reference proteome</keyword>
<keyword evidence="4" id="KW-0411">Iron-sulfur</keyword>
<feature type="transmembrane region" description="Helical" evidence="5">
    <location>
        <begin position="473"/>
        <end position="493"/>
    </location>
</feature>
<protein>
    <submittedName>
        <fullName evidence="7">4Fe-4S ferredoxin</fullName>
    </submittedName>
</protein>
<feature type="domain" description="4Fe-4S ferredoxin-type" evidence="6">
    <location>
        <begin position="125"/>
        <end position="154"/>
    </location>
</feature>
<evidence type="ECO:0000256" key="5">
    <source>
        <dbReference type="SAM" id="Phobius"/>
    </source>
</evidence>
<evidence type="ECO:0000259" key="6">
    <source>
        <dbReference type="PROSITE" id="PS51379"/>
    </source>
</evidence>
<dbReference type="EMBL" id="QVQT01000001">
    <property type="protein sequence ID" value="RFU18614.1"/>
    <property type="molecule type" value="Genomic_DNA"/>
</dbReference>
<dbReference type="AlphaFoldDB" id="A0A372IUL4"/>
<dbReference type="InterPro" id="IPR050954">
    <property type="entry name" value="ET_IronSulfur_Cluster-Binding"/>
</dbReference>
<dbReference type="Gene3D" id="3.30.70.20">
    <property type="match status" value="2"/>
</dbReference>
<dbReference type="GO" id="GO:0051539">
    <property type="term" value="F:4 iron, 4 sulfur cluster binding"/>
    <property type="evidence" value="ECO:0007669"/>
    <property type="project" value="UniProtKB-KW"/>
</dbReference>
<dbReference type="GO" id="GO:0016020">
    <property type="term" value="C:membrane"/>
    <property type="evidence" value="ECO:0007669"/>
    <property type="project" value="InterPro"/>
</dbReference>
<evidence type="ECO:0000313" key="8">
    <source>
        <dbReference type="Proteomes" id="UP000264702"/>
    </source>
</evidence>
<evidence type="ECO:0000256" key="1">
    <source>
        <dbReference type="ARBA" id="ARBA00022485"/>
    </source>
</evidence>
<dbReference type="InterPro" id="IPR017896">
    <property type="entry name" value="4Fe4S_Fe-S-bd"/>
</dbReference>
<dbReference type="GO" id="GO:0046872">
    <property type="term" value="F:metal ion binding"/>
    <property type="evidence" value="ECO:0007669"/>
    <property type="project" value="UniProtKB-KW"/>
</dbReference>
<evidence type="ECO:0000256" key="4">
    <source>
        <dbReference type="ARBA" id="ARBA00023014"/>
    </source>
</evidence>
<comment type="caution">
    <text evidence="7">The sequence shown here is derived from an EMBL/GenBank/DDBJ whole genome shotgun (WGS) entry which is preliminary data.</text>
</comment>
<dbReference type="Pfam" id="PF04976">
    <property type="entry name" value="DmsC"/>
    <property type="match status" value="1"/>
</dbReference>
<dbReference type="CDD" id="cd16371">
    <property type="entry name" value="DMSOR_beta_like"/>
    <property type="match status" value="1"/>
</dbReference>
<dbReference type="RefSeq" id="WP_117297910.1">
    <property type="nucleotide sequence ID" value="NZ_QVQT02000001.1"/>
</dbReference>
<dbReference type="Pfam" id="PF13247">
    <property type="entry name" value="Fer4_11"/>
    <property type="match status" value="1"/>
</dbReference>
<gene>
    <name evidence="7" type="ORF">D0Y96_03460</name>
</gene>
<dbReference type="PANTHER" id="PTHR43177">
    <property type="entry name" value="PROTEIN NRFC"/>
    <property type="match status" value="1"/>
</dbReference>
<evidence type="ECO:0000313" key="7">
    <source>
        <dbReference type="EMBL" id="RFU18614.1"/>
    </source>
</evidence>
<dbReference type="PROSITE" id="PS51379">
    <property type="entry name" value="4FE4S_FER_2"/>
    <property type="match status" value="2"/>
</dbReference>
<sequence length="513" mass="56088">MELPLLIRAKEDDAGEQFLLTQITDAQNAWPSVQLTPGRMPLPGEQFRFHLDMTQCIGCKCCVVACNEQNGNPAEIQWRRVGEIEGGVYPDTMRHYLSMGCNHCLEPTCMIGCPVNAYTKDPLTGIVLHNAERCIGCQYCTWNCSYGVPQFNPERGVVGKCDMCYGRLTDGREPACVASCPEAAIRIEIVNQEEWRREYAGQANAPGLPNADDSISTTKVTIRHQLPRDIGRVDTSRVEPEHAHWTLIFMTVFTQMAVGAIASMSAAQSIARTTIARVPAAGVVLIALFALGASTLHLGRPIYAFRALSMWRRSWLSREVLFFSLFANAAIAYAGLLWIGSRASLMTGVAAAALGAIAVYASARLYVVAARPAWNSIHTVFEFYLCAAFTGPLLASLFTTKPRHTLIHAATCGVLALLIQQVVKFLWLRHSAVFELRASGDLLRHRLLSLFSLRLGSLAAIALALIFASGSVWIRAACLAAAIGAELLGRYLFFVSVVPKNMAAPYLRGRHAA</sequence>
<reference evidence="7 8" key="1">
    <citation type="submission" date="2018-08" db="EMBL/GenBank/DDBJ databases">
        <title>Acidipila sp. 4G-K13, an acidobacterium isolated from forest soil.</title>
        <authorList>
            <person name="Gao Z.-H."/>
            <person name="Qiu L.-H."/>
        </authorList>
    </citation>
    <scope>NUCLEOTIDE SEQUENCE [LARGE SCALE GENOMIC DNA]</scope>
    <source>
        <strain evidence="7 8">4G-K13</strain>
    </source>
</reference>
<feature type="transmembrane region" description="Helical" evidence="5">
    <location>
        <begin position="345"/>
        <end position="367"/>
    </location>
</feature>
<feature type="domain" description="4Fe-4S ferredoxin-type" evidence="6">
    <location>
        <begin position="47"/>
        <end position="76"/>
    </location>
</feature>
<dbReference type="Proteomes" id="UP000264702">
    <property type="component" value="Unassembled WGS sequence"/>
</dbReference>
<feature type="transmembrane region" description="Helical" evidence="5">
    <location>
        <begin position="320"/>
        <end position="339"/>
    </location>
</feature>
<evidence type="ECO:0000256" key="2">
    <source>
        <dbReference type="ARBA" id="ARBA00022723"/>
    </source>
</evidence>
<keyword evidence="3" id="KW-0408">Iron</keyword>
<dbReference type="PANTHER" id="PTHR43177:SF3">
    <property type="entry name" value="PROTEIN NRFC HOMOLOG"/>
    <property type="match status" value="1"/>
</dbReference>
<keyword evidence="5" id="KW-0812">Transmembrane</keyword>
<feature type="transmembrane region" description="Helical" evidence="5">
    <location>
        <begin position="245"/>
        <end position="266"/>
    </location>
</feature>
<proteinExistence type="predicted"/>
<feature type="transmembrane region" description="Helical" evidence="5">
    <location>
        <begin position="278"/>
        <end position="299"/>
    </location>
</feature>
<dbReference type="SUPFAM" id="SSF54862">
    <property type="entry name" value="4Fe-4S ferredoxins"/>
    <property type="match status" value="1"/>
</dbReference>
<keyword evidence="5" id="KW-1133">Transmembrane helix</keyword>
<organism evidence="7 8">
    <name type="scientific">Paracidobacterium acidisoli</name>
    <dbReference type="NCBI Taxonomy" id="2303751"/>
    <lineage>
        <taxon>Bacteria</taxon>
        <taxon>Pseudomonadati</taxon>
        <taxon>Acidobacteriota</taxon>
        <taxon>Terriglobia</taxon>
        <taxon>Terriglobales</taxon>
        <taxon>Acidobacteriaceae</taxon>
        <taxon>Paracidobacterium</taxon>
    </lineage>
</organism>
<accession>A0A372IUL4</accession>
<dbReference type="OrthoDB" id="9810688at2"/>
<feature type="transmembrane region" description="Helical" evidence="5">
    <location>
        <begin position="379"/>
        <end position="399"/>
    </location>
</feature>